<gene>
    <name evidence="1" type="ORF">EDM59_15260</name>
</gene>
<reference evidence="1 2" key="1">
    <citation type="submission" date="2018-10" db="EMBL/GenBank/DDBJ databases">
        <title>Phylogenomics of Brevibacillus.</title>
        <authorList>
            <person name="Dunlap C."/>
        </authorList>
    </citation>
    <scope>NUCLEOTIDE SEQUENCE [LARGE SCALE GENOMIC DNA]</scope>
    <source>
        <strain evidence="1 2">JCM 15774</strain>
    </source>
</reference>
<protein>
    <submittedName>
        <fullName evidence="1">Uncharacterized protein</fullName>
    </submittedName>
</protein>
<evidence type="ECO:0000313" key="2">
    <source>
        <dbReference type="Proteomes" id="UP000269573"/>
    </source>
</evidence>
<sequence length="285" mass="31429">MSVLALFLFVGILSSGGESTAYELTKMTTMSKQQIIEKFGNPSEIVREDADGYSFGYDAGFMVSGVEKGALEISIQKDMIKSPTTDTFKIFDVTIGSSYDENITRLGKPNLSTVKDGKKNAMYLTNEDFLLLFSTDINSDQISTIDFVAYNGSVQSQSLDLSKMLGLTASEEEIKKLFEVKDKSTSQGETLYALEGSELVIDNHNNVVKQIIIPTKSIYNLQGIRTNDSLDKATQVLGKPLHTNEGVKNTTLYSYNFAGSQSPTIVNLTVNNADNKIVYMEIMFK</sequence>
<accession>A0A3M8D733</accession>
<organism evidence="1 2">
    <name type="scientific">Brevibacillus nitrificans</name>
    <dbReference type="NCBI Taxonomy" id="651560"/>
    <lineage>
        <taxon>Bacteria</taxon>
        <taxon>Bacillati</taxon>
        <taxon>Bacillota</taxon>
        <taxon>Bacilli</taxon>
        <taxon>Bacillales</taxon>
        <taxon>Paenibacillaceae</taxon>
        <taxon>Brevibacillus</taxon>
    </lineage>
</organism>
<dbReference type="Proteomes" id="UP000269573">
    <property type="component" value="Unassembled WGS sequence"/>
</dbReference>
<comment type="caution">
    <text evidence="1">The sequence shown here is derived from an EMBL/GenBank/DDBJ whole genome shotgun (WGS) entry which is preliminary data.</text>
</comment>
<proteinExistence type="predicted"/>
<evidence type="ECO:0000313" key="1">
    <source>
        <dbReference type="EMBL" id="RNB83876.1"/>
    </source>
</evidence>
<dbReference type="AlphaFoldDB" id="A0A3M8D733"/>
<name>A0A3M8D733_9BACL</name>
<dbReference type="EMBL" id="RHHU01000010">
    <property type="protein sequence ID" value="RNB83876.1"/>
    <property type="molecule type" value="Genomic_DNA"/>
</dbReference>
<keyword evidence="2" id="KW-1185">Reference proteome</keyword>